<evidence type="ECO:0000313" key="2">
    <source>
        <dbReference type="EMBL" id="AZT94306.1"/>
    </source>
</evidence>
<reference evidence="2 3" key="2">
    <citation type="submission" date="2019-01" db="EMBL/GenBank/DDBJ databases">
        <title>Comparative genomic analysis of Brevibacterium aurantiacum sheds light on its evolution and its adaptation to smear-ripened cheeses.</title>
        <authorList>
            <person name="Moineau S."/>
        </authorList>
    </citation>
    <scope>NUCLEOTIDE SEQUENCE [LARGE SCALE GENOMIC DNA]</scope>
    <source>
        <strain evidence="2 3">SMQ-1417</strain>
    </source>
</reference>
<organism evidence="2 3">
    <name type="scientific">Brevibacterium aurantiacum</name>
    <dbReference type="NCBI Taxonomy" id="273384"/>
    <lineage>
        <taxon>Bacteria</taxon>
        <taxon>Bacillati</taxon>
        <taxon>Actinomycetota</taxon>
        <taxon>Actinomycetes</taxon>
        <taxon>Micrococcales</taxon>
        <taxon>Brevibacteriaceae</taxon>
        <taxon>Brevibacterium</taxon>
    </lineage>
</organism>
<name>A0A3T0DH67_BREAU</name>
<dbReference type="AlphaFoldDB" id="A0A3T0DH67"/>
<dbReference type="Proteomes" id="UP000283000">
    <property type="component" value="Chromosome"/>
</dbReference>
<accession>A0A3T0DH67</accession>
<gene>
    <name evidence="2" type="ORF">CXR23_15085</name>
</gene>
<evidence type="ECO:0000313" key="3">
    <source>
        <dbReference type="Proteomes" id="UP000283000"/>
    </source>
</evidence>
<dbReference type="InterPro" id="IPR045930">
    <property type="entry name" value="DUF6349"/>
</dbReference>
<dbReference type="Pfam" id="PF19876">
    <property type="entry name" value="DUF6349"/>
    <property type="match status" value="1"/>
</dbReference>
<feature type="compositionally biased region" description="Polar residues" evidence="1">
    <location>
        <begin position="99"/>
        <end position="112"/>
    </location>
</feature>
<feature type="region of interest" description="Disordered" evidence="1">
    <location>
        <begin position="69"/>
        <end position="112"/>
    </location>
</feature>
<reference evidence="2 3" key="1">
    <citation type="submission" date="2017-12" db="EMBL/GenBank/DDBJ databases">
        <authorList>
            <person name="Levesque S."/>
        </authorList>
    </citation>
    <scope>NUCLEOTIDE SEQUENCE [LARGE SCALE GENOMIC DNA]</scope>
    <source>
        <strain evidence="2 3">SMQ-1417</strain>
    </source>
</reference>
<dbReference type="EMBL" id="CP025330">
    <property type="protein sequence ID" value="AZT94306.1"/>
    <property type="molecule type" value="Genomic_DNA"/>
</dbReference>
<protein>
    <submittedName>
        <fullName evidence="2">Uncharacterized protein</fullName>
    </submittedName>
</protein>
<evidence type="ECO:0000256" key="1">
    <source>
        <dbReference type="SAM" id="MobiDB-lite"/>
    </source>
</evidence>
<proteinExistence type="predicted"/>
<sequence>MPGWRDLPVLPATIRVRDGGSSLSKLAMKWITERYPQHMQVPGAPIITERGPYGTRHVHHYSPWGGYDLSHTALERPAAPQVPSRAPRRELPPFVPASQPGQSSPAGRALSQ</sequence>